<dbReference type="SUPFAM" id="SSF49299">
    <property type="entry name" value="PKD domain"/>
    <property type="match status" value="1"/>
</dbReference>
<evidence type="ECO:0000256" key="1">
    <source>
        <dbReference type="SAM" id="SignalP"/>
    </source>
</evidence>
<protein>
    <recommendedName>
        <fullName evidence="2">PKD domain-containing protein</fullName>
    </recommendedName>
</protein>
<comment type="caution">
    <text evidence="3">The sequence shown here is derived from an EMBL/GenBank/DDBJ whole genome shotgun (WGS) entry which is preliminary data.</text>
</comment>
<name>A0ABX2E759_9FLAO</name>
<dbReference type="Proteomes" id="UP000805085">
    <property type="component" value="Unassembled WGS sequence"/>
</dbReference>
<dbReference type="CDD" id="cd00146">
    <property type="entry name" value="PKD"/>
    <property type="match status" value="1"/>
</dbReference>
<keyword evidence="4" id="KW-1185">Reference proteome</keyword>
<gene>
    <name evidence="3" type="ORF">HNV10_10280</name>
</gene>
<dbReference type="PROSITE" id="PS50093">
    <property type="entry name" value="PKD"/>
    <property type="match status" value="1"/>
</dbReference>
<feature type="chain" id="PRO_5045264434" description="PKD domain-containing protein" evidence="1">
    <location>
        <begin position="28"/>
        <end position="292"/>
    </location>
</feature>
<dbReference type="PROSITE" id="PS51257">
    <property type="entry name" value="PROKAR_LIPOPROTEIN"/>
    <property type="match status" value="1"/>
</dbReference>
<keyword evidence="1" id="KW-0732">Signal</keyword>
<proteinExistence type="predicted"/>
<evidence type="ECO:0000259" key="2">
    <source>
        <dbReference type="PROSITE" id="PS50093"/>
    </source>
</evidence>
<evidence type="ECO:0000313" key="3">
    <source>
        <dbReference type="EMBL" id="NRD23629.1"/>
    </source>
</evidence>
<feature type="domain" description="PKD" evidence="2">
    <location>
        <begin position="60"/>
        <end position="118"/>
    </location>
</feature>
<dbReference type="EMBL" id="JABRWQ010000004">
    <property type="protein sequence ID" value="NRD23629.1"/>
    <property type="molecule type" value="Genomic_DNA"/>
</dbReference>
<organism evidence="3 4">
    <name type="scientific">Winogradskyella litoriviva</name>
    <dbReference type="NCBI Taxonomy" id="1220182"/>
    <lineage>
        <taxon>Bacteria</taxon>
        <taxon>Pseudomonadati</taxon>
        <taxon>Bacteroidota</taxon>
        <taxon>Flavobacteriia</taxon>
        <taxon>Flavobacteriales</taxon>
        <taxon>Flavobacteriaceae</taxon>
        <taxon>Winogradskyella</taxon>
    </lineage>
</organism>
<feature type="signal peptide" evidence="1">
    <location>
        <begin position="1"/>
        <end position="27"/>
    </location>
</feature>
<accession>A0ABX2E759</accession>
<dbReference type="InterPro" id="IPR035986">
    <property type="entry name" value="PKD_dom_sf"/>
</dbReference>
<sequence>MILNMKLKWAIKLIAVALITVTFSCQPDEIGNGNGLTATDMDASFSVTEVSGVNNTYMLESNNSYITSSWNLGIGAGFFTGGNSEEVFYPDAGTYTVQHKVSGIGGAESTVSQIIEVETSDPLFGNIVRGGKFDTADDIAEWTVLNISASGAEWTFADGKATIQGGGWNQKAIYQAIEVVEGQTYNIDMLASSTSGIINTWFEVFASATQPVDGNDYSAGGILASINYWSGCGDTPFSGLLSEVGCGDTVYPGEPGKFIAEATGTIYLVIKCGGENLLDGISIDNVEMRASN</sequence>
<dbReference type="RefSeq" id="WP_173301264.1">
    <property type="nucleotide sequence ID" value="NZ_JABRWQ010000004.1"/>
</dbReference>
<reference evidence="3 4" key="1">
    <citation type="journal article" date="2015" name="Int. J. Syst. Evol. Microbiol.">
        <title>Winogradskyella litoriviva sp. nov., isolated from coastal seawater.</title>
        <authorList>
            <person name="Nedashkovskaya O.I."/>
            <person name="Kukhlevskiy A.D."/>
            <person name="Zhukova N.V."/>
            <person name="Kim S.J."/>
            <person name="Rhee S.K."/>
            <person name="Mikhailov V.V."/>
        </authorList>
    </citation>
    <scope>NUCLEOTIDE SEQUENCE [LARGE SCALE GENOMIC DNA]</scope>
    <source>
        <strain evidence="3 4">KMM6491</strain>
    </source>
</reference>
<dbReference type="InterPro" id="IPR000601">
    <property type="entry name" value="PKD_dom"/>
</dbReference>
<evidence type="ECO:0000313" key="4">
    <source>
        <dbReference type="Proteomes" id="UP000805085"/>
    </source>
</evidence>